<gene>
    <name evidence="1" type="ORF">EKG83_10615</name>
</gene>
<keyword evidence="2" id="KW-1185">Reference proteome</keyword>
<evidence type="ECO:0000313" key="1">
    <source>
        <dbReference type="EMBL" id="QFZ17874.1"/>
    </source>
</evidence>
<dbReference type="KEGG" id="ssyi:EKG83_10615"/>
<protein>
    <submittedName>
        <fullName evidence="1">Uncharacterized protein</fullName>
    </submittedName>
</protein>
<sequence length="338" mass="35550">MAIAEVCRALEGVPGVRVTALADRVWVHVPAIGDAVRVDVAAIRRHEPIRAPDGSPAVEFTLGDEHGTWPLIVTSTDVVYRPAGPRAVLVPAPEHRVGSAPHLVAYSEMERAAERLALDGERPGLAELSGLGAALLLVRCFIVGATLVGLRPVRGAGWWQRAWAAVGGDVPLPPFRADPVWDELVLAGPPEEGGAAVADFRRLEPGLTVVGLDDSFASSWRSRVPVAPAVFAGTLLRGLAGARARVALHPDGSGAVDVALGSGGAVRFGWSDVDELRVAEVGGAHHDLLRRLLLNTERLAALLGFGRVVFAAGVDAVAAAPGGYPRDPELFRLLRHSR</sequence>
<proteinExistence type="predicted"/>
<organism evidence="1 2">
    <name type="scientific">Saccharothrix syringae</name>
    <name type="common">Nocardiopsis syringae</name>
    <dbReference type="NCBI Taxonomy" id="103733"/>
    <lineage>
        <taxon>Bacteria</taxon>
        <taxon>Bacillati</taxon>
        <taxon>Actinomycetota</taxon>
        <taxon>Actinomycetes</taxon>
        <taxon>Pseudonocardiales</taxon>
        <taxon>Pseudonocardiaceae</taxon>
        <taxon>Saccharothrix</taxon>
    </lineage>
</organism>
<dbReference type="AlphaFoldDB" id="A0A5Q0GWI3"/>
<accession>A0A5Q0GWI3</accession>
<dbReference type="EMBL" id="CP034550">
    <property type="protein sequence ID" value="QFZ17874.1"/>
    <property type="molecule type" value="Genomic_DNA"/>
</dbReference>
<dbReference type="RefSeq" id="WP_051766828.1">
    <property type="nucleotide sequence ID" value="NZ_CP034550.1"/>
</dbReference>
<dbReference type="Proteomes" id="UP000325787">
    <property type="component" value="Chromosome"/>
</dbReference>
<evidence type="ECO:0000313" key="2">
    <source>
        <dbReference type="Proteomes" id="UP000325787"/>
    </source>
</evidence>
<reference evidence="2" key="1">
    <citation type="journal article" date="2021" name="Curr. Microbiol.">
        <title>Complete genome of nocamycin-producing strain Saccharothrix syringae NRRL B-16468 reveals the biosynthetic potential for secondary metabolites.</title>
        <authorList>
            <person name="Mo X."/>
            <person name="Yang S."/>
        </authorList>
    </citation>
    <scope>NUCLEOTIDE SEQUENCE [LARGE SCALE GENOMIC DNA]</scope>
    <source>
        <strain evidence="2">ATCC 51364 / DSM 43886 / JCM 6844 / KCTC 9398 / NBRC 14523 / NRRL B-16468 / INA 2240</strain>
    </source>
</reference>
<dbReference type="OrthoDB" id="3369110at2"/>
<name>A0A5Q0GWI3_SACSY</name>